<dbReference type="RefSeq" id="WP_409552367.1">
    <property type="nucleotide sequence ID" value="NZ_JBKBDE010000012.1"/>
</dbReference>
<feature type="domain" description="Erythromycin biosynthesis protein CIII-like C-terminal" evidence="1">
    <location>
        <begin position="128"/>
        <end position="222"/>
    </location>
</feature>
<dbReference type="EMBL" id="JBKBDE010000012">
    <property type="protein sequence ID" value="MFN6554218.1"/>
    <property type="molecule type" value="Genomic_DNA"/>
</dbReference>
<dbReference type="Proteomes" id="UP001635817">
    <property type="component" value="Unassembled WGS sequence"/>
</dbReference>
<dbReference type="PANTHER" id="PTHR48050">
    <property type="entry name" value="STEROL 3-BETA-GLUCOSYLTRANSFERASE"/>
    <property type="match status" value="1"/>
</dbReference>
<dbReference type="PANTHER" id="PTHR48050:SF13">
    <property type="entry name" value="STEROL 3-BETA-GLUCOSYLTRANSFERASE UGT80A2"/>
    <property type="match status" value="1"/>
</dbReference>
<reference evidence="2 3" key="1">
    <citation type="submission" date="2024-12" db="EMBL/GenBank/DDBJ databases">
        <title>The coexistence of Mycolicibacterium septicum and Mycolicibacterium nivoides in clinical samples.</title>
        <authorList>
            <person name="Wang C."/>
            <person name="Feng Y."/>
            <person name="Zong Z."/>
        </authorList>
    </citation>
    <scope>NUCLEOTIDE SEQUENCE [LARGE SCALE GENOMIC DNA]</scope>
    <source>
        <strain evidence="2 3">120310</strain>
    </source>
</reference>
<dbReference type="SUPFAM" id="SSF53756">
    <property type="entry name" value="UDP-Glycosyltransferase/glycogen phosphorylase"/>
    <property type="match status" value="1"/>
</dbReference>
<dbReference type="CDD" id="cd03784">
    <property type="entry name" value="GT1_Gtf-like"/>
    <property type="match status" value="1"/>
</dbReference>
<gene>
    <name evidence="2" type="ORF">ACK4CP_27765</name>
</gene>
<accession>A0ABW9M526</accession>
<protein>
    <submittedName>
        <fullName evidence="2">Glycosyltransferase</fullName>
    </submittedName>
</protein>
<name>A0ABW9M526_9MYCO</name>
<comment type="caution">
    <text evidence="2">The sequence shown here is derived from an EMBL/GenBank/DDBJ whole genome shotgun (WGS) entry which is preliminary data.</text>
</comment>
<sequence>MYTPLIDDLREGLGLPPRSRRSYQRRRAASWPILYGFSEHVMPKPADWRDGLTVTGYWWPVDQRGWRPPPEVVEFIEAGPAPVFIGLGSTATARSEQISGVVVEALRRAGVRGIIQSGWAGLHGEGPDVLTVGDTPHAWLFPQMAAIVHHCGAGTTAAALRADVPSIPVTGIMDQPFWARRLHDLGAAPTRLRRAQLAADDLTAALLQTSSDPRYARSAQSISRLLVREDGARTAADTVATYLHDHTTASSGGT</sequence>
<dbReference type="Gene3D" id="3.40.50.2000">
    <property type="entry name" value="Glycogen Phosphorylase B"/>
    <property type="match status" value="1"/>
</dbReference>
<evidence type="ECO:0000259" key="1">
    <source>
        <dbReference type="Pfam" id="PF06722"/>
    </source>
</evidence>
<dbReference type="Pfam" id="PF06722">
    <property type="entry name" value="EryCIII-like_C"/>
    <property type="match status" value="1"/>
</dbReference>
<organism evidence="2 3">
    <name type="scientific">Mycolicibacterium septicum</name>
    <dbReference type="NCBI Taxonomy" id="98668"/>
    <lineage>
        <taxon>Bacteria</taxon>
        <taxon>Bacillati</taxon>
        <taxon>Actinomycetota</taxon>
        <taxon>Actinomycetes</taxon>
        <taxon>Mycobacteriales</taxon>
        <taxon>Mycobacteriaceae</taxon>
        <taxon>Mycolicibacterium</taxon>
    </lineage>
</organism>
<evidence type="ECO:0000313" key="3">
    <source>
        <dbReference type="Proteomes" id="UP001635817"/>
    </source>
</evidence>
<dbReference type="InterPro" id="IPR050426">
    <property type="entry name" value="Glycosyltransferase_28"/>
</dbReference>
<evidence type="ECO:0000313" key="2">
    <source>
        <dbReference type="EMBL" id="MFN6554218.1"/>
    </source>
</evidence>
<dbReference type="InterPro" id="IPR010610">
    <property type="entry name" value="EryCIII-like_C"/>
</dbReference>
<keyword evidence="3" id="KW-1185">Reference proteome</keyword>
<proteinExistence type="predicted"/>
<dbReference type="InterPro" id="IPR002213">
    <property type="entry name" value="UDP_glucos_trans"/>
</dbReference>